<dbReference type="Gene3D" id="3.40.50.300">
    <property type="entry name" value="P-loop containing nucleotide triphosphate hydrolases"/>
    <property type="match status" value="2"/>
</dbReference>
<evidence type="ECO:0000259" key="1">
    <source>
        <dbReference type="Pfam" id="PF13476"/>
    </source>
</evidence>
<dbReference type="RefSeq" id="WP_105737729.1">
    <property type="nucleotide sequence ID" value="NZ_PVBT01000009.1"/>
</dbReference>
<feature type="domain" description="Rad50/SbcC-type AAA" evidence="1">
    <location>
        <begin position="121"/>
        <end position="205"/>
    </location>
</feature>
<protein>
    <recommendedName>
        <fullName evidence="1">Rad50/SbcC-type AAA domain-containing protein</fullName>
    </recommendedName>
</protein>
<dbReference type="SUPFAM" id="SSF51306">
    <property type="entry name" value="LexA/Signal peptidase"/>
    <property type="match status" value="1"/>
</dbReference>
<evidence type="ECO:0000313" key="2">
    <source>
        <dbReference type="EMBL" id="PRD49978.1"/>
    </source>
</evidence>
<organism evidence="2 3">
    <name type="scientific">Phyllobacterium myrsinacearum</name>
    <dbReference type="NCBI Taxonomy" id="28101"/>
    <lineage>
        <taxon>Bacteria</taxon>
        <taxon>Pseudomonadati</taxon>
        <taxon>Pseudomonadota</taxon>
        <taxon>Alphaproteobacteria</taxon>
        <taxon>Hyphomicrobiales</taxon>
        <taxon>Phyllobacteriaceae</taxon>
        <taxon>Phyllobacterium</taxon>
    </lineage>
</organism>
<dbReference type="GO" id="GO:0016887">
    <property type="term" value="F:ATP hydrolysis activity"/>
    <property type="evidence" value="ECO:0007669"/>
    <property type="project" value="InterPro"/>
</dbReference>
<comment type="caution">
    <text evidence="2">The sequence shown here is derived from an EMBL/GenBank/DDBJ whole genome shotgun (WGS) entry which is preliminary data.</text>
</comment>
<name>A0A2S9JB12_9HYPH</name>
<dbReference type="OrthoDB" id="6725102at2"/>
<dbReference type="Proteomes" id="UP000238563">
    <property type="component" value="Unassembled WGS sequence"/>
</dbReference>
<sequence length="1289" mass="139484">MTLLLSEVIGSLLSGEQISWTKSGSNKAGSIHLDAAGPRRLFKYLLASDPAKVADADESLFAGLVESWEAETDPADDVSAQTDFTTGSPWRLYRLEASSFGGLSSHEGKIFDHLFNGENWCLEGQNGSGKTSFASAILWAMTGKRIREQDGLVRDNGFREAVFDSNGTNIGTWPPLAAYPADRSKLFDTATVWVRLTFRDATGAEAIAFRKVVSSPLDEPVVEEVIDHRLMQAPQLIETGLLMPARLATIGFGQQSQPLFVAVRSLTGLDQLADIADGAANFGHAARRFLKFAKDSGIEVQKVKFENAAKSATAKAVEGGVTNFKIGKLGDQGLSATLAGLADQYAKSAAESLGRIKDEISASVDLSTTDGRKTVAAAINTARSILGQGGKGIDLFSAWGALTTAANDVSFNTLPTKLAEAKIELSTALKWHARQQEDQKLRLKAIGAQFYNEIPHDHADGICPLCEAGLSTNQQKLLAAELRELKVHSADAERKISDVCATIEKRLLGLLTPDLAKHREALSEMQPKDAYRDAAIIRFAGEAPFVDVLIGIAASATKRIEEQHGALNSFSFAAPPIIPLVSPADVTSLEGLFHSLGRLHALVGWWKGERVAFREAWSRLCGVRDEAGYPPESLEGLLKGLEDANNQAKPFDELSAELTTASKAAVAWQKIQDHQLVRENIADALAPLKELRALVMSETSSSIAVLSGRIKAILERLYYQEKLSYQDATLTKKTVEVTGSFYEGMHIHAGLVANTSWLRAILWAFILALREQTVASLGGNPFPLIVLDDPQATFDQRNKRRWAAELVGLTPTTDDTSNSSQLIVTTHERQFFQFLVDVEKIAGQQGIISGLNKVSTVATVVNGSSLQRTLQAAKDGNDDAIGYRYVSDVRVYCEDLLKIMLRSEDPDVANFTLDKLGKELNRLIEGSVPPYNRNPFRELSKSLTGGGGGNAIKLINDSHHKKDGTIGVAQAIEVSKFWEKPLQAQLSACFATYNAYVAYTGDPRIFPWPENVVSFPPSQSSNIKTAVLLQTGVAAAAKTDGRAGDGQISIEEWQTVQSVRLVNHEVYQVAAGTLDPVAGVGDVVIVSNYAQVHEKNLVVAAYGQQLLARRYNESAVHPDIAVLTGHAVDPSALAQPVIAPRERVTQRKIVGTLFLANRLSVPLKDSDSEVVGLTDTTIVEAVLNGAKLFQVNGRSAEPIALDGQFLITHELPFDSQTLARMEGRLVIAIDDSGARYFKRLRLHGKIVVLESLNPDGTTRSELLSLDSDAGHPKLCGLLEVAGILFELPG</sequence>
<dbReference type="SUPFAM" id="SSF52540">
    <property type="entry name" value="P-loop containing nucleoside triphosphate hydrolases"/>
    <property type="match status" value="1"/>
</dbReference>
<dbReference type="EMBL" id="PVBT01000009">
    <property type="protein sequence ID" value="PRD49978.1"/>
    <property type="molecule type" value="Genomic_DNA"/>
</dbReference>
<proteinExistence type="predicted"/>
<gene>
    <name evidence="2" type="ORF">C5750_24480</name>
</gene>
<dbReference type="InterPro" id="IPR036286">
    <property type="entry name" value="LexA/Signal_pep-like_sf"/>
</dbReference>
<keyword evidence="3" id="KW-1185">Reference proteome</keyword>
<dbReference type="InterPro" id="IPR038729">
    <property type="entry name" value="Rad50/SbcC_AAA"/>
</dbReference>
<reference evidence="2 3" key="1">
    <citation type="submission" date="2018-02" db="EMBL/GenBank/DDBJ databases">
        <title>The draft genome of Phyllobacterium myrsinacearum DSM5892.</title>
        <authorList>
            <person name="Li L."/>
            <person name="Liu L."/>
            <person name="Zhang X."/>
            <person name="Wang T."/>
        </authorList>
    </citation>
    <scope>NUCLEOTIDE SEQUENCE [LARGE SCALE GENOMIC DNA]</scope>
    <source>
        <strain evidence="2 3">DSM 5892</strain>
    </source>
</reference>
<accession>A0A2S9JB12</accession>
<dbReference type="GO" id="GO:0006302">
    <property type="term" value="P:double-strand break repair"/>
    <property type="evidence" value="ECO:0007669"/>
    <property type="project" value="InterPro"/>
</dbReference>
<dbReference type="InterPro" id="IPR027417">
    <property type="entry name" value="P-loop_NTPase"/>
</dbReference>
<dbReference type="Pfam" id="PF13476">
    <property type="entry name" value="AAA_23"/>
    <property type="match status" value="1"/>
</dbReference>
<evidence type="ECO:0000313" key="3">
    <source>
        <dbReference type="Proteomes" id="UP000238563"/>
    </source>
</evidence>